<evidence type="ECO:0000313" key="4">
    <source>
        <dbReference type="Proteomes" id="UP001205965"/>
    </source>
</evidence>
<dbReference type="SUPFAM" id="SSF46689">
    <property type="entry name" value="Homeodomain-like"/>
    <property type="match status" value="1"/>
</dbReference>
<organism evidence="3 4">
    <name type="scientific">Corynebacterium lemuris</name>
    <dbReference type="NCBI Taxonomy" id="1859292"/>
    <lineage>
        <taxon>Bacteria</taxon>
        <taxon>Bacillati</taxon>
        <taxon>Actinomycetota</taxon>
        <taxon>Actinomycetes</taxon>
        <taxon>Mycobacteriales</taxon>
        <taxon>Corynebacteriaceae</taxon>
        <taxon>Corynebacterium</taxon>
    </lineage>
</organism>
<sequence>MHQKSTAAGVGRRPRFTSDDVVTAALRLGVDRFTLSGIAEELGVRPPAIYRLFPSRGMIVEAAVAVIAGRFGAPRGGTWQEVLRCWVGECDRLFGRYPGFVHLIYELDAILPSFREKKVQYLDALVALGRTKEQSALGINLVSAAVVTAHLREEGMRKAAEGLVRPAWPAVDGIVPPWNWMAGAPVDVEAEVEVIIRGLEGRR</sequence>
<dbReference type="SUPFAM" id="SSF48498">
    <property type="entry name" value="Tetracyclin repressor-like, C-terminal domain"/>
    <property type="match status" value="1"/>
</dbReference>
<dbReference type="Pfam" id="PF00440">
    <property type="entry name" value="TetR_N"/>
    <property type="match status" value="1"/>
</dbReference>
<reference evidence="3 4" key="1">
    <citation type="submission" date="2022-08" db="EMBL/GenBank/DDBJ databases">
        <title>YIM 101645 draft genome.</title>
        <authorList>
            <person name="Chen X."/>
        </authorList>
    </citation>
    <scope>NUCLEOTIDE SEQUENCE [LARGE SCALE GENOMIC DNA]</scope>
    <source>
        <strain evidence="3 4">YIM 101645</strain>
    </source>
</reference>
<dbReference type="RefSeq" id="WP_259427644.1">
    <property type="nucleotide sequence ID" value="NZ_JANWTC010000004.1"/>
</dbReference>
<gene>
    <name evidence="3" type="ORF">NYP18_07980</name>
</gene>
<accession>A0ABT2FWH4</accession>
<evidence type="ECO:0000313" key="3">
    <source>
        <dbReference type="EMBL" id="MCS5479595.1"/>
    </source>
</evidence>
<dbReference type="EMBL" id="JANWTC010000004">
    <property type="protein sequence ID" value="MCS5479595.1"/>
    <property type="molecule type" value="Genomic_DNA"/>
</dbReference>
<keyword evidence="1" id="KW-0238">DNA-binding</keyword>
<dbReference type="InterPro" id="IPR009057">
    <property type="entry name" value="Homeodomain-like_sf"/>
</dbReference>
<dbReference type="Proteomes" id="UP001205965">
    <property type="component" value="Unassembled WGS sequence"/>
</dbReference>
<dbReference type="Gene3D" id="1.10.357.10">
    <property type="entry name" value="Tetracycline Repressor, domain 2"/>
    <property type="match status" value="1"/>
</dbReference>
<keyword evidence="4" id="KW-1185">Reference proteome</keyword>
<proteinExistence type="predicted"/>
<protein>
    <submittedName>
        <fullName evidence="3">TetR/AcrR family transcriptional regulator</fullName>
    </submittedName>
</protein>
<evidence type="ECO:0000259" key="2">
    <source>
        <dbReference type="Pfam" id="PF00440"/>
    </source>
</evidence>
<dbReference type="InterPro" id="IPR001647">
    <property type="entry name" value="HTH_TetR"/>
</dbReference>
<feature type="domain" description="HTH tetR-type" evidence="2">
    <location>
        <begin position="29"/>
        <end position="62"/>
    </location>
</feature>
<comment type="caution">
    <text evidence="3">The sequence shown here is derived from an EMBL/GenBank/DDBJ whole genome shotgun (WGS) entry which is preliminary data.</text>
</comment>
<evidence type="ECO:0000256" key="1">
    <source>
        <dbReference type="ARBA" id="ARBA00023125"/>
    </source>
</evidence>
<name>A0ABT2FWH4_9CORY</name>
<dbReference type="InterPro" id="IPR036271">
    <property type="entry name" value="Tet_transcr_reg_TetR-rel_C_sf"/>
</dbReference>